<keyword evidence="4 7" id="KW-0812">Transmembrane</keyword>
<comment type="similarity">
    <text evidence="2">Belongs to the EamA transporter family.</text>
</comment>
<evidence type="ECO:0000256" key="3">
    <source>
        <dbReference type="ARBA" id="ARBA00022475"/>
    </source>
</evidence>
<feature type="transmembrane region" description="Helical" evidence="7">
    <location>
        <begin position="226"/>
        <end position="246"/>
    </location>
</feature>
<evidence type="ECO:0000256" key="6">
    <source>
        <dbReference type="ARBA" id="ARBA00023136"/>
    </source>
</evidence>
<feature type="transmembrane region" description="Helical" evidence="7">
    <location>
        <begin position="186"/>
        <end position="206"/>
    </location>
</feature>
<feature type="transmembrane region" description="Helical" evidence="7">
    <location>
        <begin position="163"/>
        <end position="179"/>
    </location>
</feature>
<evidence type="ECO:0000256" key="7">
    <source>
        <dbReference type="SAM" id="Phobius"/>
    </source>
</evidence>
<dbReference type="SUPFAM" id="SSF103481">
    <property type="entry name" value="Multidrug resistance efflux transporter EmrE"/>
    <property type="match status" value="1"/>
</dbReference>
<feature type="transmembrane region" description="Helical" evidence="7">
    <location>
        <begin position="280"/>
        <end position="297"/>
    </location>
</feature>
<feature type="domain" description="EamA" evidence="8">
    <location>
        <begin position="161"/>
        <end position="293"/>
    </location>
</feature>
<dbReference type="PANTHER" id="PTHR32322:SF18">
    <property type="entry name" value="S-ADENOSYLMETHIONINE_S-ADENOSYLHOMOCYSTEINE TRANSPORTER"/>
    <property type="match status" value="1"/>
</dbReference>
<feature type="transmembrane region" description="Helical" evidence="7">
    <location>
        <begin position="46"/>
        <end position="64"/>
    </location>
</feature>
<dbReference type="RefSeq" id="WP_386766118.1">
    <property type="nucleotide sequence ID" value="NZ_JBHSTI010000008.1"/>
</dbReference>
<keyword evidence="10" id="KW-1185">Reference proteome</keyword>
<keyword evidence="6 7" id="KW-0472">Membrane</keyword>
<proteinExistence type="inferred from homology"/>
<feature type="transmembrane region" description="Helical" evidence="7">
    <location>
        <begin position="76"/>
        <end position="98"/>
    </location>
</feature>
<dbReference type="PANTHER" id="PTHR32322">
    <property type="entry name" value="INNER MEMBRANE TRANSPORTER"/>
    <property type="match status" value="1"/>
</dbReference>
<dbReference type="InterPro" id="IPR037185">
    <property type="entry name" value="EmrE-like"/>
</dbReference>
<feature type="domain" description="EamA" evidence="8">
    <location>
        <begin position="7"/>
        <end position="148"/>
    </location>
</feature>
<feature type="transmembrane region" description="Helical" evidence="7">
    <location>
        <begin position="135"/>
        <end position="157"/>
    </location>
</feature>
<evidence type="ECO:0000259" key="8">
    <source>
        <dbReference type="Pfam" id="PF00892"/>
    </source>
</evidence>
<evidence type="ECO:0000256" key="2">
    <source>
        <dbReference type="ARBA" id="ARBA00007362"/>
    </source>
</evidence>
<evidence type="ECO:0000313" key="9">
    <source>
        <dbReference type="EMBL" id="MFC6238156.1"/>
    </source>
</evidence>
<dbReference type="EMBL" id="JBHSTI010000008">
    <property type="protein sequence ID" value="MFC6238156.1"/>
    <property type="molecule type" value="Genomic_DNA"/>
</dbReference>
<dbReference type="InterPro" id="IPR000620">
    <property type="entry name" value="EamA_dom"/>
</dbReference>
<dbReference type="InterPro" id="IPR050638">
    <property type="entry name" value="AA-Vitamin_Transporters"/>
</dbReference>
<dbReference type="Pfam" id="PF00892">
    <property type="entry name" value="EamA"/>
    <property type="match status" value="2"/>
</dbReference>
<accession>A0ABW1T0U7</accession>
<protein>
    <submittedName>
        <fullName evidence="9">DMT family transporter</fullName>
    </submittedName>
</protein>
<comment type="subcellular location">
    <subcellularLocation>
        <location evidence="1">Cell membrane</location>
        <topology evidence="1">Multi-pass membrane protein</topology>
    </subcellularLocation>
</comment>
<sequence length="306" mass="31380">MTERRSTGLLLALATAVISGFAVFLNGYGVKAVGDATLYTTAKNGVSLVVLLALAATIGAAAGRRGRLPLTRPTSAAQWWGLAAVGVLGGAVAFVLFFEGLARASSTNSAFLHKTLLIWVALLAVPILGERLGVWHLLAIVLLVVGQVGLAGGVSALVGTGQALVLGATLLWAVEVVLAKRLLADLSSWTVALARMGLGSVVLILWSVARGELGAVLSWSASQWGWVLLTGAILAGYVSTWFAALARAQAVDVTAILVVGAVITAVLATAVQGVPLAPQTGWLLLVLAGGALMWAPARQRTREVAV</sequence>
<evidence type="ECO:0000256" key="4">
    <source>
        <dbReference type="ARBA" id="ARBA00022692"/>
    </source>
</evidence>
<feature type="transmembrane region" description="Helical" evidence="7">
    <location>
        <begin position="110"/>
        <end position="128"/>
    </location>
</feature>
<evidence type="ECO:0000256" key="5">
    <source>
        <dbReference type="ARBA" id="ARBA00022989"/>
    </source>
</evidence>
<evidence type="ECO:0000313" key="10">
    <source>
        <dbReference type="Proteomes" id="UP001596138"/>
    </source>
</evidence>
<keyword evidence="3" id="KW-1003">Cell membrane</keyword>
<feature type="transmembrane region" description="Helical" evidence="7">
    <location>
        <begin position="253"/>
        <end position="274"/>
    </location>
</feature>
<keyword evidence="5 7" id="KW-1133">Transmembrane helix</keyword>
<gene>
    <name evidence="9" type="ORF">ACFQGU_09720</name>
</gene>
<name>A0ABW1T0U7_9ACTN</name>
<organism evidence="9 10">
    <name type="scientific">Longivirga aurantiaca</name>
    <dbReference type="NCBI Taxonomy" id="1837743"/>
    <lineage>
        <taxon>Bacteria</taxon>
        <taxon>Bacillati</taxon>
        <taxon>Actinomycetota</taxon>
        <taxon>Actinomycetes</taxon>
        <taxon>Sporichthyales</taxon>
        <taxon>Sporichthyaceae</taxon>
        <taxon>Longivirga</taxon>
    </lineage>
</organism>
<dbReference type="Proteomes" id="UP001596138">
    <property type="component" value="Unassembled WGS sequence"/>
</dbReference>
<reference evidence="10" key="1">
    <citation type="journal article" date="2019" name="Int. J. Syst. Evol. Microbiol.">
        <title>The Global Catalogue of Microorganisms (GCM) 10K type strain sequencing project: providing services to taxonomists for standard genome sequencing and annotation.</title>
        <authorList>
            <consortium name="The Broad Institute Genomics Platform"/>
            <consortium name="The Broad Institute Genome Sequencing Center for Infectious Disease"/>
            <person name="Wu L."/>
            <person name="Ma J."/>
        </authorList>
    </citation>
    <scope>NUCLEOTIDE SEQUENCE [LARGE SCALE GENOMIC DNA]</scope>
    <source>
        <strain evidence="10">CGMCC 4.7317</strain>
    </source>
</reference>
<evidence type="ECO:0000256" key="1">
    <source>
        <dbReference type="ARBA" id="ARBA00004651"/>
    </source>
</evidence>
<comment type="caution">
    <text evidence="9">The sequence shown here is derived from an EMBL/GenBank/DDBJ whole genome shotgun (WGS) entry which is preliminary data.</text>
</comment>